<accession>A0A2S4UDW8</accession>
<sequence length="69" mass="7871">MTHRTLLSWSKNSKLALQVDHILSSFTLLPLSRPPMDFRPRIITRIGFLLTLAINNPVEASEAFSQHIE</sequence>
<proteinExistence type="predicted"/>
<reference evidence="2" key="2">
    <citation type="journal article" date="2018" name="BMC Genomics">
        <title>Genomic insights into host adaptation between the wheat stripe rust pathogen (Puccinia striiformis f. sp. tritici) and the barley stripe rust pathogen (Puccinia striiformis f. sp. hordei).</title>
        <authorList>
            <person name="Xia C."/>
            <person name="Wang M."/>
            <person name="Yin C."/>
            <person name="Cornejo O.E."/>
            <person name="Hulbert S.H."/>
            <person name="Chen X."/>
        </authorList>
    </citation>
    <scope>NUCLEOTIDE SEQUENCE [LARGE SCALE GENOMIC DNA]</scope>
    <source>
        <strain evidence="2">93TX-2</strain>
    </source>
</reference>
<dbReference type="AlphaFoldDB" id="A0A2S4UDW8"/>
<comment type="caution">
    <text evidence="1">The sequence shown here is derived from an EMBL/GenBank/DDBJ whole genome shotgun (WGS) entry which is preliminary data.</text>
</comment>
<protein>
    <submittedName>
        <fullName evidence="1">Uncharacterized protein</fullName>
    </submittedName>
</protein>
<dbReference type="Proteomes" id="UP000238274">
    <property type="component" value="Unassembled WGS sequence"/>
</dbReference>
<dbReference type="EMBL" id="PKSM01000420">
    <property type="protein sequence ID" value="POV95376.1"/>
    <property type="molecule type" value="Genomic_DNA"/>
</dbReference>
<organism evidence="1 2">
    <name type="scientific">Puccinia striiformis</name>
    <dbReference type="NCBI Taxonomy" id="27350"/>
    <lineage>
        <taxon>Eukaryota</taxon>
        <taxon>Fungi</taxon>
        <taxon>Dikarya</taxon>
        <taxon>Basidiomycota</taxon>
        <taxon>Pucciniomycotina</taxon>
        <taxon>Pucciniomycetes</taxon>
        <taxon>Pucciniales</taxon>
        <taxon>Pucciniaceae</taxon>
        <taxon>Puccinia</taxon>
    </lineage>
</organism>
<evidence type="ECO:0000313" key="2">
    <source>
        <dbReference type="Proteomes" id="UP000238274"/>
    </source>
</evidence>
<keyword evidence="2" id="KW-1185">Reference proteome</keyword>
<name>A0A2S4UDW8_9BASI</name>
<gene>
    <name evidence="1" type="ORF">PSHT_15694</name>
</gene>
<evidence type="ECO:0000313" key="1">
    <source>
        <dbReference type="EMBL" id="POV95376.1"/>
    </source>
</evidence>
<reference evidence="2" key="3">
    <citation type="journal article" date="2018" name="Mol. Plant Microbe Interact.">
        <title>Genome sequence resources for the wheat stripe rust pathogen (Puccinia striiformis f. sp. tritici) and the barley stripe rust pathogen (Puccinia striiformis f. sp. hordei).</title>
        <authorList>
            <person name="Xia C."/>
            <person name="Wang M."/>
            <person name="Yin C."/>
            <person name="Cornejo O.E."/>
            <person name="Hulbert S.H."/>
            <person name="Chen X."/>
        </authorList>
    </citation>
    <scope>NUCLEOTIDE SEQUENCE [LARGE SCALE GENOMIC DNA]</scope>
    <source>
        <strain evidence="2">93TX-2</strain>
    </source>
</reference>
<reference evidence="1 2" key="1">
    <citation type="submission" date="2017-12" db="EMBL/GenBank/DDBJ databases">
        <title>Gene loss provides genomic basis for host adaptation in cereal stripe rust fungi.</title>
        <authorList>
            <person name="Xia C."/>
        </authorList>
    </citation>
    <scope>NUCLEOTIDE SEQUENCE [LARGE SCALE GENOMIC DNA]</scope>
    <source>
        <strain evidence="1 2">93TX-2</strain>
    </source>
</reference>
<dbReference type="VEuPathDB" id="FungiDB:PSHT_15694"/>